<dbReference type="SUPFAM" id="SSF50331">
    <property type="entry name" value="MOP-like"/>
    <property type="match status" value="2"/>
</dbReference>
<evidence type="ECO:0000259" key="3">
    <source>
        <dbReference type="PROSITE" id="PS51866"/>
    </source>
</evidence>
<dbReference type="InterPro" id="IPR008995">
    <property type="entry name" value="Mo/tungstate-bd_C_term_dom"/>
</dbReference>
<dbReference type="NCBIfam" id="TIGR00638">
    <property type="entry name" value="Mop"/>
    <property type="match status" value="2"/>
</dbReference>
<gene>
    <name evidence="4" type="ORF">CKO40_20865</name>
</gene>
<keyword evidence="5" id="KW-1185">Reference proteome</keyword>
<evidence type="ECO:0000313" key="4">
    <source>
        <dbReference type="EMBL" id="MBK1706921.1"/>
    </source>
</evidence>
<dbReference type="InterPro" id="IPR004606">
    <property type="entry name" value="Mop_domain"/>
</dbReference>
<feature type="domain" description="Mop" evidence="3">
    <location>
        <begin position="74"/>
        <end position="140"/>
    </location>
</feature>
<dbReference type="GO" id="GO:0015689">
    <property type="term" value="P:molybdate ion transport"/>
    <property type="evidence" value="ECO:0007669"/>
    <property type="project" value="InterPro"/>
</dbReference>
<accession>A0AAJ0U7T9</accession>
<dbReference type="AlphaFoldDB" id="A0AAJ0U7T9"/>
<dbReference type="PANTHER" id="PTHR30432">
    <property type="entry name" value="TRANSCRIPTIONAL REGULATOR MODE"/>
    <property type="match status" value="1"/>
</dbReference>
<organism evidence="4 5">
    <name type="scientific">Halochromatium glycolicum</name>
    <dbReference type="NCBI Taxonomy" id="85075"/>
    <lineage>
        <taxon>Bacteria</taxon>
        <taxon>Pseudomonadati</taxon>
        <taxon>Pseudomonadota</taxon>
        <taxon>Gammaproteobacteria</taxon>
        <taxon>Chromatiales</taxon>
        <taxon>Chromatiaceae</taxon>
        <taxon>Halochromatium</taxon>
    </lineage>
</organism>
<comment type="caution">
    <text evidence="4">The sequence shown here is derived from an EMBL/GenBank/DDBJ whole genome shotgun (WGS) entry which is preliminary data.</text>
</comment>
<reference evidence="4" key="2">
    <citation type="journal article" date="2020" name="Microorganisms">
        <title>Osmotic Adaptation and Compatible Solute Biosynthesis of Phototrophic Bacteria as Revealed from Genome Analyses.</title>
        <authorList>
            <person name="Imhoff J.F."/>
            <person name="Rahn T."/>
            <person name="Kunzel S."/>
            <person name="Keller A."/>
            <person name="Neulinger S.C."/>
        </authorList>
    </citation>
    <scope>NUCLEOTIDE SEQUENCE</scope>
    <source>
        <strain evidence="4">DSM 11080</strain>
    </source>
</reference>
<dbReference type="EMBL" id="NRSJ01000056">
    <property type="protein sequence ID" value="MBK1706921.1"/>
    <property type="molecule type" value="Genomic_DNA"/>
</dbReference>
<evidence type="ECO:0000313" key="5">
    <source>
        <dbReference type="Proteomes" id="UP001296776"/>
    </source>
</evidence>
<dbReference type="InterPro" id="IPR005116">
    <property type="entry name" value="Transp-assoc_OB_typ1"/>
</dbReference>
<evidence type="ECO:0000256" key="2">
    <source>
        <dbReference type="PROSITE-ProRule" id="PRU01213"/>
    </source>
</evidence>
<sequence>MKISARNQFHGEVTSITLGAVNAEVTVTLKGGEQIVAIVTNESVKSLNLKPGSEAVALIKASSVLVMTEGSGVRLSARNSLAGKITALEKGPIHAEVSISLPSGELVHATITHAACDALGLAEGAAATAVIKAPLVILGVPG</sequence>
<dbReference type="InterPro" id="IPR051815">
    <property type="entry name" value="Molybdate_resp_trans_reg"/>
</dbReference>
<dbReference type="PANTHER" id="PTHR30432:SF1">
    <property type="entry name" value="DNA-BINDING TRANSCRIPTIONAL DUAL REGULATOR MODE"/>
    <property type="match status" value="1"/>
</dbReference>
<protein>
    <submittedName>
        <fullName evidence="4">Transporter</fullName>
    </submittedName>
</protein>
<evidence type="ECO:0000256" key="1">
    <source>
        <dbReference type="ARBA" id="ARBA00022505"/>
    </source>
</evidence>
<proteinExistence type="predicted"/>
<dbReference type="Proteomes" id="UP001296776">
    <property type="component" value="Unassembled WGS sequence"/>
</dbReference>
<dbReference type="PROSITE" id="PS51866">
    <property type="entry name" value="MOP"/>
    <property type="match status" value="2"/>
</dbReference>
<dbReference type="Pfam" id="PF03459">
    <property type="entry name" value="TOBE"/>
    <property type="match status" value="2"/>
</dbReference>
<dbReference type="RefSeq" id="WP_200348396.1">
    <property type="nucleotide sequence ID" value="NZ_NRSJ01000056.1"/>
</dbReference>
<reference evidence="4" key="1">
    <citation type="submission" date="2017-08" db="EMBL/GenBank/DDBJ databases">
        <authorList>
            <person name="Imhoff J.F."/>
            <person name="Rahn T."/>
            <person name="Kuenzel S."/>
            <person name="Neulinger S.C."/>
        </authorList>
    </citation>
    <scope>NUCLEOTIDE SEQUENCE</scope>
    <source>
        <strain evidence="4">DSM 11080</strain>
    </source>
</reference>
<name>A0AAJ0U7T9_9GAMM</name>
<dbReference type="Gene3D" id="2.40.50.100">
    <property type="match status" value="2"/>
</dbReference>
<feature type="domain" description="Mop" evidence="3">
    <location>
        <begin position="2"/>
        <end position="68"/>
    </location>
</feature>
<keyword evidence="1 2" id="KW-0500">Molybdenum</keyword>